<gene>
    <name evidence="1" type="ORF">DesyoDRAFT_5194</name>
</gene>
<dbReference type="eggNOG" id="COG3778">
    <property type="taxonomic scope" value="Bacteria"/>
</dbReference>
<organism evidence="1 2">
    <name type="scientific">Desulfosporosinus youngiae DSM 17734</name>
    <dbReference type="NCBI Taxonomy" id="768710"/>
    <lineage>
        <taxon>Bacteria</taxon>
        <taxon>Bacillati</taxon>
        <taxon>Bacillota</taxon>
        <taxon>Clostridia</taxon>
        <taxon>Eubacteriales</taxon>
        <taxon>Desulfitobacteriaceae</taxon>
        <taxon>Desulfosporosinus</taxon>
    </lineage>
</organism>
<dbReference type="EMBL" id="CM001441">
    <property type="protein sequence ID" value="EHQ92125.1"/>
    <property type="molecule type" value="Genomic_DNA"/>
</dbReference>
<protein>
    <submittedName>
        <fullName evidence="1">Uncharacterized protein conserved in bacteria (DUF2313)</fullName>
    </submittedName>
</protein>
<evidence type="ECO:0000313" key="1">
    <source>
        <dbReference type="EMBL" id="EHQ92125.1"/>
    </source>
</evidence>
<reference evidence="1 2" key="1">
    <citation type="submission" date="2011-11" db="EMBL/GenBank/DDBJ databases">
        <title>The Noncontiguous Finished genome of Desulfosporosinus youngiae DSM 17734.</title>
        <authorList>
            <consortium name="US DOE Joint Genome Institute (JGI-PGF)"/>
            <person name="Lucas S."/>
            <person name="Han J."/>
            <person name="Lapidus A."/>
            <person name="Cheng J.-F."/>
            <person name="Goodwin L."/>
            <person name="Pitluck S."/>
            <person name="Peters L."/>
            <person name="Ovchinnikova G."/>
            <person name="Lu M."/>
            <person name="Land M.L."/>
            <person name="Hauser L."/>
            <person name="Pester M."/>
            <person name="Spring S."/>
            <person name="Ollivier B."/>
            <person name="Rattei T."/>
            <person name="Klenk H.-P."/>
            <person name="Wagner M."/>
            <person name="Loy A."/>
            <person name="Woyke T.J."/>
        </authorList>
    </citation>
    <scope>NUCLEOTIDE SEQUENCE [LARGE SCALE GENOMIC DNA]</scope>
    <source>
        <strain evidence="1 2">DSM 17734</strain>
    </source>
</reference>
<dbReference type="HOGENOM" id="CLU_089645_2_0_9"/>
<dbReference type="STRING" id="768710.DesyoDRAFT_5194"/>
<proteinExistence type="predicted"/>
<dbReference type="AlphaFoldDB" id="H5XZS9"/>
<dbReference type="Proteomes" id="UP000005104">
    <property type="component" value="Chromosome"/>
</dbReference>
<dbReference type="InterPro" id="IPR018755">
    <property type="entry name" value="Phage_Mu_Gp48"/>
</dbReference>
<sequence>MGYGNQIYGTTLFGTDGNDGDQPEYAKPDLMRYLPEYYQSVREMKKLQETASNELGLFLFSMNDLLDQCFVDTATWGLAYWESELGLETEPTKSIERRREQIKAKLRGSGTTTKQMIKDTAIAFSGGEVDVIEYPSEYRFEVRFIGTKGIPTNMPGFMAMIEQIKPAHLAYSFKYSYTWWDSLKHLAWNGVNVMNWNELKVYE</sequence>
<dbReference type="RefSeq" id="WP_007787382.1">
    <property type="nucleotide sequence ID" value="NZ_CM001441.1"/>
</dbReference>
<name>H5XZS9_9FIRM</name>
<keyword evidence="2" id="KW-1185">Reference proteome</keyword>
<dbReference type="Pfam" id="PF10076">
    <property type="entry name" value="Phage_Mu_Gp48"/>
    <property type="match status" value="1"/>
</dbReference>
<dbReference type="OrthoDB" id="1629754at2"/>
<evidence type="ECO:0000313" key="2">
    <source>
        <dbReference type="Proteomes" id="UP000005104"/>
    </source>
</evidence>
<accession>H5XZS9</accession>